<dbReference type="Proteomes" id="UP001203761">
    <property type="component" value="Unassembled WGS sequence"/>
</dbReference>
<evidence type="ECO:0000313" key="7">
    <source>
        <dbReference type="Proteomes" id="UP001203761"/>
    </source>
</evidence>
<feature type="region of interest" description="Disordered" evidence="5">
    <location>
        <begin position="240"/>
        <end position="264"/>
    </location>
</feature>
<name>A0ABT0R1X4_9MICO</name>
<protein>
    <submittedName>
        <fullName evidence="6">Glycerate kinase</fullName>
    </submittedName>
</protein>
<evidence type="ECO:0000256" key="4">
    <source>
        <dbReference type="PIRNR" id="PIRNR006078"/>
    </source>
</evidence>
<proteinExistence type="inferred from homology"/>
<dbReference type="InterPro" id="IPR036129">
    <property type="entry name" value="Glycerate_kinase_sf"/>
</dbReference>
<dbReference type="Gene3D" id="3.40.50.10350">
    <property type="entry name" value="Glycerate kinase, domain 1"/>
    <property type="match status" value="1"/>
</dbReference>
<evidence type="ECO:0000256" key="1">
    <source>
        <dbReference type="ARBA" id="ARBA00006284"/>
    </source>
</evidence>
<evidence type="ECO:0000256" key="3">
    <source>
        <dbReference type="ARBA" id="ARBA00022777"/>
    </source>
</evidence>
<comment type="similarity">
    <text evidence="1 4">Belongs to the glycerate kinase type-1 family.</text>
</comment>
<dbReference type="InterPro" id="IPR018197">
    <property type="entry name" value="Glycerate_kinase_RE-like"/>
</dbReference>
<dbReference type="GO" id="GO:0016301">
    <property type="term" value="F:kinase activity"/>
    <property type="evidence" value="ECO:0007669"/>
    <property type="project" value="UniProtKB-KW"/>
</dbReference>
<evidence type="ECO:0000256" key="2">
    <source>
        <dbReference type="ARBA" id="ARBA00022679"/>
    </source>
</evidence>
<keyword evidence="3 4" id="KW-0418">Kinase</keyword>
<dbReference type="EMBL" id="JAKNCJ010000006">
    <property type="protein sequence ID" value="MCL6423912.1"/>
    <property type="molecule type" value="Genomic_DNA"/>
</dbReference>
<dbReference type="SUPFAM" id="SSF110738">
    <property type="entry name" value="Glycerate kinase I"/>
    <property type="match status" value="1"/>
</dbReference>
<comment type="caution">
    <text evidence="6">The sequence shown here is derived from an EMBL/GenBank/DDBJ whole genome shotgun (WGS) entry which is preliminary data.</text>
</comment>
<dbReference type="Gene3D" id="3.90.1510.10">
    <property type="entry name" value="Glycerate kinase, domain 2"/>
    <property type="match status" value="1"/>
</dbReference>
<dbReference type="PANTHER" id="PTHR21599">
    <property type="entry name" value="GLYCERATE KINASE"/>
    <property type="match status" value="1"/>
</dbReference>
<dbReference type="NCBIfam" id="TIGR00045">
    <property type="entry name" value="glycerate kinase"/>
    <property type="match status" value="1"/>
</dbReference>
<evidence type="ECO:0000256" key="5">
    <source>
        <dbReference type="SAM" id="MobiDB-lite"/>
    </source>
</evidence>
<accession>A0ABT0R1X4</accession>
<gene>
    <name evidence="6" type="ORF">Bequi_11075</name>
</gene>
<reference evidence="6" key="1">
    <citation type="submission" date="2022-02" db="EMBL/GenBank/DDBJ databases">
        <authorList>
            <person name="Lee M."/>
            <person name="Kim S.-J."/>
            <person name="Jung M.-Y."/>
        </authorList>
    </citation>
    <scope>NUCLEOTIDE SEQUENCE</scope>
    <source>
        <strain evidence="6">JHP9</strain>
    </source>
</reference>
<dbReference type="PANTHER" id="PTHR21599:SF0">
    <property type="entry name" value="GLYCERATE KINASE"/>
    <property type="match status" value="1"/>
</dbReference>
<dbReference type="InterPro" id="IPR004381">
    <property type="entry name" value="Glycerate_kinase"/>
</dbReference>
<keyword evidence="2 4" id="KW-0808">Transferase</keyword>
<sequence length="412" mass="41100">MTSAPRILIAPDKFKGSLNAAAVARALARGISAGSPLARITLLPIADGGDGTVDAALAADSGFSERTVTVTGPTGHPIPARFALRDGTAVLELAESSGLRRLPGGRLAHGIAQTRGLGETILHARDAGARTLVIGLGGSASTDGGAGMLRALGAQLLDENGASIPEGSDGLEHVSAVDLSPARDAVAGLALIAACDVTSPLLGPDGAAAVFGPQKGLAAKDLEQADARLRRLADLVEADASASGSRPSGLQEPRGADAASSGPHALQLRDLPGAGAAGGTGFALLALGARFLSGADAVFDLLRVDERIAAADVLITGEGRLDAQTLAGKGPAEAARRGRAAGCRVIAVAGAIDLDGRQIAGAGIDEAFDLLSRAAAEPSAEDDERTAAAIAQAEELLERVGREIGERLSAAR</sequence>
<dbReference type="Pfam" id="PF02595">
    <property type="entry name" value="Gly_kinase"/>
    <property type="match status" value="1"/>
</dbReference>
<organism evidence="6 7">
    <name type="scientific">Brachybacterium equifaecis</name>
    <dbReference type="NCBI Taxonomy" id="2910770"/>
    <lineage>
        <taxon>Bacteria</taxon>
        <taxon>Bacillati</taxon>
        <taxon>Actinomycetota</taxon>
        <taxon>Actinomycetes</taxon>
        <taxon>Micrococcales</taxon>
        <taxon>Dermabacteraceae</taxon>
        <taxon>Brachybacterium</taxon>
    </lineage>
</organism>
<dbReference type="PIRSF" id="PIRSF006078">
    <property type="entry name" value="GlxK"/>
    <property type="match status" value="1"/>
</dbReference>
<keyword evidence="7" id="KW-1185">Reference proteome</keyword>
<dbReference type="InterPro" id="IPR018193">
    <property type="entry name" value="Glyc_kinase_flavodox-like_fold"/>
</dbReference>
<evidence type="ECO:0000313" key="6">
    <source>
        <dbReference type="EMBL" id="MCL6423912.1"/>
    </source>
</evidence>
<dbReference type="RefSeq" id="WP_249737993.1">
    <property type="nucleotide sequence ID" value="NZ_JAKNCJ010000006.1"/>
</dbReference>